<name>A0A382P4R7_9ZZZZ</name>
<gene>
    <name evidence="1" type="ORF">METZ01_LOCUS320671</name>
</gene>
<sequence>MTSLTSKRCNQVTVFYGCNNFGELLMLCDGTIPLLQICYGDDNNPQFGLSSDIRNQKRN</sequence>
<accession>A0A382P4R7</accession>
<evidence type="ECO:0000313" key="1">
    <source>
        <dbReference type="EMBL" id="SVC67817.1"/>
    </source>
</evidence>
<dbReference type="EMBL" id="UINC01104566">
    <property type="protein sequence ID" value="SVC67817.1"/>
    <property type="molecule type" value="Genomic_DNA"/>
</dbReference>
<organism evidence="1">
    <name type="scientific">marine metagenome</name>
    <dbReference type="NCBI Taxonomy" id="408172"/>
    <lineage>
        <taxon>unclassified sequences</taxon>
        <taxon>metagenomes</taxon>
        <taxon>ecological metagenomes</taxon>
    </lineage>
</organism>
<reference evidence="1" key="1">
    <citation type="submission" date="2018-05" db="EMBL/GenBank/DDBJ databases">
        <authorList>
            <person name="Lanie J.A."/>
            <person name="Ng W.-L."/>
            <person name="Kazmierczak K.M."/>
            <person name="Andrzejewski T.M."/>
            <person name="Davidsen T.M."/>
            <person name="Wayne K.J."/>
            <person name="Tettelin H."/>
            <person name="Glass J.I."/>
            <person name="Rusch D."/>
            <person name="Podicherti R."/>
            <person name="Tsui H.-C.T."/>
            <person name="Winkler M.E."/>
        </authorList>
    </citation>
    <scope>NUCLEOTIDE SEQUENCE</scope>
</reference>
<protein>
    <submittedName>
        <fullName evidence="1">Uncharacterized protein</fullName>
    </submittedName>
</protein>
<proteinExistence type="predicted"/>
<dbReference type="AlphaFoldDB" id="A0A382P4R7"/>